<protein>
    <submittedName>
        <fullName evidence="1">Uncharacterized protein</fullName>
    </submittedName>
</protein>
<name>A0A5Q5BL27_MYCSS</name>
<reference evidence="1" key="1">
    <citation type="submission" date="2006-06" db="EMBL/GenBank/DDBJ databases">
        <title>Complete sequence of chromosome of Mycobacterium sp. MCS.</title>
        <authorList>
            <consortium name="US DOE Joint Genome Institute"/>
            <person name="Copeland A."/>
            <person name="Lucas S."/>
            <person name="Lapidus A."/>
            <person name="Barry K."/>
            <person name="Detter J.C."/>
            <person name="Glavina del Rio T."/>
            <person name="Hammon N."/>
            <person name="Israni S."/>
            <person name="Dalin E."/>
            <person name="Tice H."/>
            <person name="Pitluck S."/>
            <person name="Martinez M."/>
            <person name="Schmutz J."/>
            <person name="Larimer F."/>
            <person name="Land M."/>
            <person name="Hauser L."/>
            <person name="Kyrpides N."/>
            <person name="Kim E."/>
            <person name="Miller C.D."/>
            <person name="Hughes J.E."/>
            <person name="Anderson A.J."/>
            <person name="Sims R.C."/>
            <person name="Richardson P."/>
        </authorList>
    </citation>
    <scope>NUCLEOTIDE SEQUENCE [LARGE SCALE GENOMIC DNA]</scope>
    <source>
        <strain evidence="1">MCS</strain>
    </source>
</reference>
<sequence length="81" mass="8812">MNINAGDFRRAAALITQHTSRDDTGCNAVLQEAAEAGRITELIVGILDVYETLTPILHSPLGIAALRNIIADLARREENEK</sequence>
<dbReference type="KEGG" id="mmc:Mmcs_2916"/>
<dbReference type="AlphaFoldDB" id="A0A5Q5BL27"/>
<proteinExistence type="predicted"/>
<accession>A0A5Q5BL27</accession>
<organism evidence="1">
    <name type="scientific">Mycobacterium sp. (strain MCS)</name>
    <dbReference type="NCBI Taxonomy" id="164756"/>
    <lineage>
        <taxon>Bacteria</taxon>
        <taxon>Bacillati</taxon>
        <taxon>Actinomycetota</taxon>
        <taxon>Actinomycetes</taxon>
        <taxon>Mycobacteriales</taxon>
        <taxon>Mycobacteriaceae</taxon>
        <taxon>Mycobacterium</taxon>
    </lineage>
</organism>
<evidence type="ECO:0000313" key="1">
    <source>
        <dbReference type="EMBL" id="ABG09023.1"/>
    </source>
</evidence>
<dbReference type="EMBL" id="CP000384">
    <property type="protein sequence ID" value="ABG09023.1"/>
    <property type="molecule type" value="Genomic_DNA"/>
</dbReference>
<gene>
    <name evidence="1" type="ordered locus">Mmcs_2916</name>
</gene>